<comment type="caution">
    <text evidence="3">The sequence shown here is derived from an EMBL/GenBank/DDBJ whole genome shotgun (WGS) entry which is preliminary data.</text>
</comment>
<evidence type="ECO:0000313" key="4">
    <source>
        <dbReference type="Proteomes" id="UP000789342"/>
    </source>
</evidence>
<accession>A0A9N9GRY8</accession>
<keyword evidence="2" id="KW-0812">Transmembrane</keyword>
<dbReference type="EMBL" id="CAJVPV010007693">
    <property type="protein sequence ID" value="CAG8621925.1"/>
    <property type="molecule type" value="Genomic_DNA"/>
</dbReference>
<name>A0A9N9GRY8_9GLOM</name>
<organism evidence="3 4">
    <name type="scientific">Acaulospora morrowiae</name>
    <dbReference type="NCBI Taxonomy" id="94023"/>
    <lineage>
        <taxon>Eukaryota</taxon>
        <taxon>Fungi</taxon>
        <taxon>Fungi incertae sedis</taxon>
        <taxon>Mucoromycota</taxon>
        <taxon>Glomeromycotina</taxon>
        <taxon>Glomeromycetes</taxon>
        <taxon>Diversisporales</taxon>
        <taxon>Acaulosporaceae</taxon>
        <taxon>Acaulospora</taxon>
    </lineage>
</organism>
<protein>
    <submittedName>
        <fullName evidence="3">14492_t:CDS:1</fullName>
    </submittedName>
</protein>
<gene>
    <name evidence="3" type="ORF">AMORRO_LOCUS8699</name>
</gene>
<proteinExistence type="predicted"/>
<evidence type="ECO:0000256" key="2">
    <source>
        <dbReference type="SAM" id="Phobius"/>
    </source>
</evidence>
<keyword evidence="2" id="KW-0472">Membrane</keyword>
<feature type="compositionally biased region" description="Low complexity" evidence="1">
    <location>
        <begin position="183"/>
        <end position="195"/>
    </location>
</feature>
<dbReference type="AlphaFoldDB" id="A0A9N9GRY8"/>
<dbReference type="Proteomes" id="UP000789342">
    <property type="component" value="Unassembled WGS sequence"/>
</dbReference>
<reference evidence="3" key="1">
    <citation type="submission" date="2021-06" db="EMBL/GenBank/DDBJ databases">
        <authorList>
            <person name="Kallberg Y."/>
            <person name="Tangrot J."/>
            <person name="Rosling A."/>
        </authorList>
    </citation>
    <scope>NUCLEOTIDE SEQUENCE</scope>
    <source>
        <strain evidence="3">CL551</strain>
    </source>
</reference>
<evidence type="ECO:0000313" key="3">
    <source>
        <dbReference type="EMBL" id="CAG8621925.1"/>
    </source>
</evidence>
<keyword evidence="4" id="KW-1185">Reference proteome</keyword>
<feature type="region of interest" description="Disordered" evidence="1">
    <location>
        <begin position="183"/>
        <end position="206"/>
    </location>
</feature>
<evidence type="ECO:0000256" key="1">
    <source>
        <dbReference type="SAM" id="MobiDB-lite"/>
    </source>
</evidence>
<sequence length="261" mass="28330">METFLGDLIYPTVVKTKLIPTGGCPTNSLQVGPTTTKVSKIITTTKVSKIITTPKSSYRSTAHRNISTKEDDLINNPTSAGPDFQTRKNLNRVSLTSSFYTTTASANIPIETISNGVTIDLTVLKAKASSIIPTKNIVENPFDSKSPYRIPAILGMTLTLLVALSALLFLLRKTIFVKRICSKPSSVNSSPPSINSDRDSAEVSRNSTLVETPDDIVFPKNPLSTISIPSVDIDLKDNNLIFYETNPNISPTSPQKVENLC</sequence>
<keyword evidence="2" id="KW-1133">Transmembrane helix</keyword>
<feature type="transmembrane region" description="Helical" evidence="2">
    <location>
        <begin position="150"/>
        <end position="171"/>
    </location>
</feature>